<dbReference type="SFLD" id="SFLDS00003">
    <property type="entry name" value="Haloacid_Dehalogenase"/>
    <property type="match status" value="1"/>
</dbReference>
<dbReference type="PANTHER" id="PTHR46470:SF2">
    <property type="entry name" value="GLYCERALDEHYDE 3-PHOSPHATE PHOSPHATASE"/>
    <property type="match status" value="1"/>
</dbReference>
<dbReference type="AlphaFoldDB" id="A0A413QR17"/>
<dbReference type="GO" id="GO:0044281">
    <property type="term" value="P:small molecule metabolic process"/>
    <property type="evidence" value="ECO:0007669"/>
    <property type="project" value="UniProtKB-ARBA"/>
</dbReference>
<evidence type="ECO:0000313" key="5">
    <source>
        <dbReference type="EMBL" id="RHA09391.1"/>
    </source>
</evidence>
<dbReference type="EMBL" id="QSFB01000031">
    <property type="protein sequence ID" value="RHA09391.1"/>
    <property type="molecule type" value="Genomic_DNA"/>
</dbReference>
<evidence type="ECO:0000256" key="2">
    <source>
        <dbReference type="ARBA" id="ARBA00022723"/>
    </source>
</evidence>
<sequence length="221" mass="26204">MLCIMNDIKVISFDLWGTLFDDSDYIRELEEKRIKACIEISKKYNLLQTDNWREIILNERRDFQKIERKGKCQDHKVRIKSILLKVNRNVNEDVVEELSSLFEEISLMYMPIVNQQLVTYIKELRKKLLPCIILSNTGLISAEVIRKLLKRTNLYNLFDRIYLSEEIGICKPSIDIFKIPIIEYSIFPHQMLHIGDSDFFDIEAAQKVGCRTIKWKDKKNI</sequence>
<dbReference type="InterPro" id="IPR006439">
    <property type="entry name" value="HAD-SF_hydro_IA"/>
</dbReference>
<dbReference type="Gene3D" id="1.10.150.400">
    <property type="match status" value="1"/>
</dbReference>
<keyword evidence="3 5" id="KW-0378">Hydrolase</keyword>
<evidence type="ECO:0000256" key="3">
    <source>
        <dbReference type="ARBA" id="ARBA00022801"/>
    </source>
</evidence>
<dbReference type="PANTHER" id="PTHR46470">
    <property type="entry name" value="N-ACYLNEURAMINATE-9-PHOSPHATASE"/>
    <property type="match status" value="1"/>
</dbReference>
<evidence type="ECO:0000313" key="6">
    <source>
        <dbReference type="Proteomes" id="UP000286341"/>
    </source>
</evidence>
<dbReference type="InterPro" id="IPR036412">
    <property type="entry name" value="HAD-like_sf"/>
</dbReference>
<dbReference type="Gene3D" id="3.40.50.1000">
    <property type="entry name" value="HAD superfamily/HAD-like"/>
    <property type="match status" value="1"/>
</dbReference>
<evidence type="ECO:0000256" key="4">
    <source>
        <dbReference type="ARBA" id="ARBA00022842"/>
    </source>
</evidence>
<accession>A0A413QR17</accession>
<keyword evidence="2" id="KW-0479">Metal-binding</keyword>
<dbReference type="GO" id="GO:0016791">
    <property type="term" value="F:phosphatase activity"/>
    <property type="evidence" value="ECO:0007669"/>
    <property type="project" value="TreeGrafter"/>
</dbReference>
<dbReference type="InterPro" id="IPR051400">
    <property type="entry name" value="HAD-like_hydrolase"/>
</dbReference>
<organism evidence="5 6">
    <name type="scientific">Agathobacter rectalis</name>
    <dbReference type="NCBI Taxonomy" id="39491"/>
    <lineage>
        <taxon>Bacteria</taxon>
        <taxon>Bacillati</taxon>
        <taxon>Bacillota</taxon>
        <taxon>Clostridia</taxon>
        <taxon>Lachnospirales</taxon>
        <taxon>Lachnospiraceae</taxon>
        <taxon>Agathobacter</taxon>
    </lineage>
</organism>
<dbReference type="PRINTS" id="PR00413">
    <property type="entry name" value="HADHALOGNASE"/>
</dbReference>
<keyword evidence="4" id="KW-0460">Magnesium</keyword>
<proteinExistence type="predicted"/>
<comment type="cofactor">
    <cofactor evidence="1">
        <name>Mg(2+)</name>
        <dbReference type="ChEBI" id="CHEBI:18420"/>
    </cofactor>
</comment>
<dbReference type="NCBIfam" id="TIGR01549">
    <property type="entry name" value="HAD-SF-IA-v1"/>
    <property type="match status" value="1"/>
</dbReference>
<name>A0A413QR17_9FIRM</name>
<comment type="caution">
    <text evidence="5">The sequence shown here is derived from an EMBL/GenBank/DDBJ whole genome shotgun (WGS) entry which is preliminary data.</text>
</comment>
<gene>
    <name evidence="5" type="ORF">DW948_14240</name>
</gene>
<dbReference type="SUPFAM" id="SSF56784">
    <property type="entry name" value="HAD-like"/>
    <property type="match status" value="1"/>
</dbReference>
<dbReference type="SFLD" id="SFLDG01129">
    <property type="entry name" value="C1.5:_HAD__Beta-PGM__Phosphata"/>
    <property type="match status" value="1"/>
</dbReference>
<evidence type="ECO:0000256" key="1">
    <source>
        <dbReference type="ARBA" id="ARBA00001946"/>
    </source>
</evidence>
<dbReference type="Proteomes" id="UP000286341">
    <property type="component" value="Unassembled WGS sequence"/>
</dbReference>
<reference evidence="5 6" key="1">
    <citation type="submission" date="2018-08" db="EMBL/GenBank/DDBJ databases">
        <title>A genome reference for cultivated species of the human gut microbiota.</title>
        <authorList>
            <person name="Zou Y."/>
            <person name="Xue W."/>
            <person name="Luo G."/>
        </authorList>
    </citation>
    <scope>NUCLEOTIDE SEQUENCE [LARGE SCALE GENOMIC DNA]</scope>
    <source>
        <strain evidence="5 6">AM44-1AT</strain>
    </source>
</reference>
<dbReference type="Pfam" id="PF00702">
    <property type="entry name" value="Hydrolase"/>
    <property type="match status" value="1"/>
</dbReference>
<protein>
    <submittedName>
        <fullName evidence="5">HAD family hydrolase</fullName>
    </submittedName>
</protein>
<dbReference type="GO" id="GO:0046872">
    <property type="term" value="F:metal ion binding"/>
    <property type="evidence" value="ECO:0007669"/>
    <property type="project" value="UniProtKB-KW"/>
</dbReference>
<dbReference type="InterPro" id="IPR023214">
    <property type="entry name" value="HAD_sf"/>
</dbReference>